<evidence type="ECO:0000313" key="1">
    <source>
        <dbReference type="EMBL" id="RDB86018.1"/>
    </source>
</evidence>
<reference evidence="1 2" key="1">
    <citation type="journal article" date="2018" name="Elife">
        <title>Discovery and characterization of a prevalent human gut bacterial enzyme sufficient for the inactivation of a family of plant toxins.</title>
        <authorList>
            <person name="Koppel N."/>
            <person name="Bisanz J.E."/>
            <person name="Pandelia M.E."/>
            <person name="Turnbaugh P.J."/>
            <person name="Balskus E.P."/>
        </authorList>
    </citation>
    <scope>NUCLEOTIDE SEQUENCE [LARGE SCALE GENOMIC DNA]</scope>
    <source>
        <strain evidence="1 2">FAA1-1-60AUCSF</strain>
    </source>
</reference>
<comment type="caution">
    <text evidence="1">The sequence shown here is derived from an EMBL/GenBank/DDBJ whole genome shotgun (WGS) entry which is preliminary data.</text>
</comment>
<evidence type="ECO:0000313" key="2">
    <source>
        <dbReference type="Proteomes" id="UP000253857"/>
    </source>
</evidence>
<dbReference type="Proteomes" id="UP000253857">
    <property type="component" value="Unassembled WGS sequence"/>
</dbReference>
<accession>A0A369N2S2</accession>
<organism evidence="1 2">
    <name type="scientific">Eggerthella lenta</name>
    <name type="common">Eubacterium lentum</name>
    <dbReference type="NCBI Taxonomy" id="84112"/>
    <lineage>
        <taxon>Bacteria</taxon>
        <taxon>Bacillati</taxon>
        <taxon>Actinomycetota</taxon>
        <taxon>Coriobacteriia</taxon>
        <taxon>Eggerthellales</taxon>
        <taxon>Eggerthellaceae</taxon>
        <taxon>Eggerthella</taxon>
    </lineage>
</organism>
<dbReference type="GO" id="GO:0006355">
    <property type="term" value="P:regulation of DNA-templated transcription"/>
    <property type="evidence" value="ECO:0007669"/>
    <property type="project" value="InterPro"/>
</dbReference>
<dbReference type="RefSeq" id="WP_015761399.1">
    <property type="nucleotide sequence ID" value="NZ_AP025575.1"/>
</dbReference>
<gene>
    <name evidence="1" type="ORF">C1871_07305</name>
</gene>
<dbReference type="EMBL" id="PPTY01000009">
    <property type="protein sequence ID" value="RDB86018.1"/>
    <property type="molecule type" value="Genomic_DNA"/>
</dbReference>
<dbReference type="Pfam" id="PF04221">
    <property type="entry name" value="RelB"/>
    <property type="match status" value="1"/>
</dbReference>
<proteinExistence type="predicted"/>
<protein>
    <submittedName>
        <fullName evidence="1">Translation repressor RelB</fullName>
    </submittedName>
</protein>
<dbReference type="InterPro" id="IPR013321">
    <property type="entry name" value="Arc_rbn_hlx_hlx"/>
</dbReference>
<sequence length="124" mass="14387">MTTDMVQMNTRISRSLKERGDAALERAGYSPSQAVRKLWDYAAKNAHNPRAIQNLFDAEDEAEKREAEEERARRREITIRGANIVADAYERHGIKPSDWTMNASYEEMRDYALLERLRERGLDA</sequence>
<name>A0A369N2S2_EGGLN</name>
<dbReference type="AlphaFoldDB" id="A0A369N2S2"/>
<dbReference type="InterPro" id="IPR007337">
    <property type="entry name" value="RelB/DinJ"/>
</dbReference>
<dbReference type="Gene3D" id="1.10.1220.10">
    <property type="entry name" value="Met repressor-like"/>
    <property type="match status" value="1"/>
</dbReference>